<dbReference type="InterPro" id="IPR008878">
    <property type="entry name" value="Transposase_IS66_Orf2"/>
</dbReference>
<dbReference type="EMBL" id="AAGVNP010000238">
    <property type="protein sequence ID" value="EBS4549096.1"/>
    <property type="molecule type" value="Genomic_DNA"/>
</dbReference>
<dbReference type="Pfam" id="PF05717">
    <property type="entry name" value="TnpB_IS66"/>
    <property type="match status" value="1"/>
</dbReference>
<gene>
    <name evidence="1" type="ORF">DQK32_25020</name>
</gene>
<organism evidence="1">
    <name type="scientific">Salmonella newport</name>
    <dbReference type="NCBI Taxonomy" id="108619"/>
    <lineage>
        <taxon>Bacteria</taxon>
        <taxon>Pseudomonadati</taxon>
        <taxon>Pseudomonadota</taxon>
        <taxon>Gammaproteobacteria</taxon>
        <taxon>Enterobacterales</taxon>
        <taxon>Enterobacteriaceae</taxon>
        <taxon>Salmonella</taxon>
    </lineage>
</organism>
<sequence length="47" mass="5294">MKLLWADTDGLCLFTKLLEECQFIWPAVRDSEVTVYRFSVSGLGGVV</sequence>
<dbReference type="AlphaFoldDB" id="A0A5U9VTY1"/>
<name>A0A5U9VTY1_SALNE</name>
<accession>A0A5U9VTY1</accession>
<evidence type="ECO:0000313" key="1">
    <source>
        <dbReference type="EMBL" id="EBS4549096.1"/>
    </source>
</evidence>
<protein>
    <recommendedName>
        <fullName evidence="2">IS66 family insertion sequence element accessory protein TnpB</fullName>
    </recommendedName>
</protein>
<reference evidence="1" key="1">
    <citation type="submission" date="2018-06" db="EMBL/GenBank/DDBJ databases">
        <authorList>
            <person name="Ashton P.M."/>
            <person name="Dallman T."/>
            <person name="Nair S."/>
            <person name="De Pinna E."/>
            <person name="Peters T."/>
            <person name="Grant K."/>
        </authorList>
    </citation>
    <scope>NUCLEOTIDE SEQUENCE [LARGE SCALE GENOMIC DNA]</scope>
    <source>
        <strain evidence="1">160804</strain>
    </source>
</reference>
<evidence type="ECO:0008006" key="2">
    <source>
        <dbReference type="Google" id="ProtNLM"/>
    </source>
</evidence>
<comment type="caution">
    <text evidence="1">The sequence shown here is derived from an EMBL/GenBank/DDBJ whole genome shotgun (WGS) entry which is preliminary data.</text>
</comment>
<dbReference type="Proteomes" id="UP000839885">
    <property type="component" value="Unassembled WGS sequence"/>
</dbReference>
<proteinExistence type="predicted"/>